<dbReference type="HOGENOM" id="CLU_119412_2_2_2"/>
<feature type="domain" description="ChsH2 C-terminal OB-fold" evidence="1">
    <location>
        <begin position="54"/>
        <end position="113"/>
    </location>
</feature>
<accession>B8D3N4</accession>
<protein>
    <recommendedName>
        <fullName evidence="5">Zn-ribbon domain-containing OB-fold protein</fullName>
    </recommendedName>
</protein>
<dbReference type="PANTHER" id="PTHR34075">
    <property type="entry name" value="BLR3430 PROTEIN"/>
    <property type="match status" value="1"/>
</dbReference>
<organism evidence="3 4">
    <name type="scientific">Desulfurococcus amylolyticus (strain DSM 18924 / JCM 16383 / VKM B-2413 / 1221n)</name>
    <name type="common">Desulfurococcus kamchatkensis</name>
    <dbReference type="NCBI Taxonomy" id="490899"/>
    <lineage>
        <taxon>Archaea</taxon>
        <taxon>Thermoproteota</taxon>
        <taxon>Thermoprotei</taxon>
        <taxon>Desulfurococcales</taxon>
        <taxon>Desulfurococcaceae</taxon>
        <taxon>Desulfurococcus</taxon>
    </lineage>
</organism>
<sequence length="140" mass="16121">MMKISVPPSWRTRLDRYRLKASKCRDCGRVAYPASSICRFCGSRNIEYIELINEEARLITWTIIYSAMEGFEEKRPLMIGILETINSKARIMAPLTDVLPEELKPGILMEPVLRRISEDNEAGLIHYGISYRPVFKRVGV</sequence>
<dbReference type="STRING" id="490899.DKAM_0389"/>
<dbReference type="SUPFAM" id="SSF50249">
    <property type="entry name" value="Nucleic acid-binding proteins"/>
    <property type="match status" value="1"/>
</dbReference>
<dbReference type="Proteomes" id="UP000006903">
    <property type="component" value="Chromosome"/>
</dbReference>
<dbReference type="eggNOG" id="arCOG01285">
    <property type="taxonomic scope" value="Archaea"/>
</dbReference>
<dbReference type="Pfam" id="PF12172">
    <property type="entry name" value="zf-ChsH2"/>
    <property type="match status" value="1"/>
</dbReference>
<dbReference type="InterPro" id="IPR052513">
    <property type="entry name" value="Thioester_dehydratase-like"/>
</dbReference>
<dbReference type="Gene3D" id="6.10.30.10">
    <property type="match status" value="1"/>
</dbReference>
<evidence type="ECO:0000259" key="2">
    <source>
        <dbReference type="Pfam" id="PF12172"/>
    </source>
</evidence>
<dbReference type="InterPro" id="IPR002878">
    <property type="entry name" value="ChsH2_C"/>
</dbReference>
<dbReference type="InterPro" id="IPR022002">
    <property type="entry name" value="ChsH2_Znr"/>
</dbReference>
<evidence type="ECO:0000259" key="1">
    <source>
        <dbReference type="Pfam" id="PF01796"/>
    </source>
</evidence>
<evidence type="ECO:0000313" key="3">
    <source>
        <dbReference type="EMBL" id="ACL10715.1"/>
    </source>
</evidence>
<evidence type="ECO:0000313" key="4">
    <source>
        <dbReference type="Proteomes" id="UP000006903"/>
    </source>
</evidence>
<evidence type="ECO:0008006" key="5">
    <source>
        <dbReference type="Google" id="ProtNLM"/>
    </source>
</evidence>
<dbReference type="AlphaFoldDB" id="B8D3N4"/>
<name>B8D3N4_DESA1</name>
<feature type="domain" description="ChsH2 rubredoxin-like zinc ribbon" evidence="2">
    <location>
        <begin position="13"/>
        <end position="47"/>
    </location>
</feature>
<proteinExistence type="predicted"/>
<dbReference type="KEGG" id="dka:DKAM_0389"/>
<reference evidence="3 4" key="1">
    <citation type="journal article" date="2009" name="J. Bacteriol.">
        <title>Complete genome sequence of the anaerobic, protein-degrading hyperthermophilic crenarchaeon Desulfurococcus kamchatkensis.</title>
        <authorList>
            <person name="Ravin N.V."/>
            <person name="Mardanov A.V."/>
            <person name="Beletsky A.V."/>
            <person name="Kublanov I.V."/>
            <person name="Kolganova T.V."/>
            <person name="Lebedinsky A.V."/>
            <person name="Chernyh N.A."/>
            <person name="Bonch-Osmolovskaya E.A."/>
            <person name="Skryabin K.G."/>
        </authorList>
    </citation>
    <scope>NUCLEOTIDE SEQUENCE [LARGE SCALE GENOMIC DNA]</scope>
    <source>
        <strain evidence="4">DSM 18924 / JCM 16383 / VKM B-2413 / 1221n</strain>
    </source>
</reference>
<dbReference type="Pfam" id="PF01796">
    <property type="entry name" value="OB_ChsH2_C"/>
    <property type="match status" value="1"/>
</dbReference>
<dbReference type="InterPro" id="IPR012340">
    <property type="entry name" value="NA-bd_OB-fold"/>
</dbReference>
<dbReference type="PANTHER" id="PTHR34075:SF5">
    <property type="entry name" value="BLR3430 PROTEIN"/>
    <property type="match status" value="1"/>
</dbReference>
<dbReference type="EMBL" id="CP001140">
    <property type="protein sequence ID" value="ACL10715.1"/>
    <property type="molecule type" value="Genomic_DNA"/>
</dbReference>
<gene>
    <name evidence="3" type="ordered locus">DKAM_0389</name>
</gene>